<organism evidence="1">
    <name type="scientific">marine sediment metagenome</name>
    <dbReference type="NCBI Taxonomy" id="412755"/>
    <lineage>
        <taxon>unclassified sequences</taxon>
        <taxon>metagenomes</taxon>
        <taxon>ecological metagenomes</taxon>
    </lineage>
</organism>
<gene>
    <name evidence="1" type="ORF">LCGC14_2102050</name>
</gene>
<accession>A0A0F9H632</accession>
<feature type="non-terminal residue" evidence="1">
    <location>
        <position position="27"/>
    </location>
</feature>
<sequence>MTTIDSSVFLGLLGLPPKDIAELINIA</sequence>
<protein>
    <submittedName>
        <fullName evidence="1">Uncharacterized protein</fullName>
    </submittedName>
</protein>
<reference evidence="1" key="1">
    <citation type="journal article" date="2015" name="Nature">
        <title>Complex archaea that bridge the gap between prokaryotes and eukaryotes.</title>
        <authorList>
            <person name="Spang A."/>
            <person name="Saw J.H."/>
            <person name="Jorgensen S.L."/>
            <person name="Zaremba-Niedzwiedzka K."/>
            <person name="Martijn J."/>
            <person name="Lind A.E."/>
            <person name="van Eijk R."/>
            <person name="Schleper C."/>
            <person name="Guy L."/>
            <person name="Ettema T.J."/>
        </authorList>
    </citation>
    <scope>NUCLEOTIDE SEQUENCE</scope>
</reference>
<proteinExistence type="predicted"/>
<name>A0A0F9H632_9ZZZZ</name>
<dbReference type="AlphaFoldDB" id="A0A0F9H632"/>
<dbReference type="EMBL" id="LAZR01025813">
    <property type="protein sequence ID" value="KKL70727.1"/>
    <property type="molecule type" value="Genomic_DNA"/>
</dbReference>
<evidence type="ECO:0000313" key="1">
    <source>
        <dbReference type="EMBL" id="KKL70727.1"/>
    </source>
</evidence>
<comment type="caution">
    <text evidence="1">The sequence shown here is derived from an EMBL/GenBank/DDBJ whole genome shotgun (WGS) entry which is preliminary data.</text>
</comment>